<keyword evidence="5 7" id="KW-0472">Membrane</keyword>
<dbReference type="NCBIfam" id="TIGR01145">
    <property type="entry name" value="ATP_synt_delta"/>
    <property type="match status" value="1"/>
</dbReference>
<dbReference type="RefSeq" id="WP_006501463.1">
    <property type="nucleotide sequence ID" value="NZ_BAGZ01000002.1"/>
</dbReference>
<comment type="similarity">
    <text evidence="7">Belongs to the ATPase delta chain family.</text>
</comment>
<evidence type="ECO:0000256" key="7">
    <source>
        <dbReference type="HAMAP-Rule" id="MF_01416"/>
    </source>
</evidence>
<dbReference type="HAMAP" id="MF_01416">
    <property type="entry name" value="ATP_synth_delta_bact"/>
    <property type="match status" value="1"/>
</dbReference>
<proteinExistence type="inferred from homology"/>
<dbReference type="STRING" id="100225.SAMN05421595_1844"/>
<protein>
    <recommendedName>
        <fullName evidence="7">ATP synthase subunit delta</fullName>
    </recommendedName>
    <alternativeName>
        <fullName evidence="7">ATP synthase F(1) sector subunit delta</fullName>
    </alternativeName>
    <alternativeName>
        <fullName evidence="7">F-type ATPase subunit delta</fullName>
        <shortName evidence="7">F-ATPase subunit delta</shortName>
    </alternativeName>
</protein>
<name>K6W4H8_9MICO</name>
<dbReference type="GO" id="GO:0005886">
    <property type="term" value="C:plasma membrane"/>
    <property type="evidence" value="ECO:0007669"/>
    <property type="project" value="UniProtKB-SubCell"/>
</dbReference>
<organism evidence="8 9">
    <name type="scientific">Austwickia chelonae NBRC 105200</name>
    <dbReference type="NCBI Taxonomy" id="1184607"/>
    <lineage>
        <taxon>Bacteria</taxon>
        <taxon>Bacillati</taxon>
        <taxon>Actinomycetota</taxon>
        <taxon>Actinomycetes</taxon>
        <taxon>Micrococcales</taxon>
        <taxon>Dermatophilaceae</taxon>
        <taxon>Austwickia</taxon>
    </lineage>
</organism>
<keyword evidence="6 7" id="KW-0066">ATP synthesis</keyword>
<dbReference type="NCBIfam" id="NF009967">
    <property type="entry name" value="PRK13430.1"/>
    <property type="match status" value="1"/>
</dbReference>
<dbReference type="InterPro" id="IPR000711">
    <property type="entry name" value="ATPase_OSCP/dsu"/>
</dbReference>
<dbReference type="GO" id="GO:0046933">
    <property type="term" value="F:proton-transporting ATP synthase activity, rotational mechanism"/>
    <property type="evidence" value="ECO:0007669"/>
    <property type="project" value="UniProtKB-UniRule"/>
</dbReference>
<comment type="function">
    <text evidence="7">F(1)F(0) ATP synthase produces ATP from ADP in the presence of a proton or sodium gradient. F-type ATPases consist of two structural domains, F(1) containing the extramembraneous catalytic core and F(0) containing the membrane proton channel, linked together by a central stalk and a peripheral stalk. During catalysis, ATP synthesis in the catalytic domain of F(1) is coupled via a rotary mechanism of the central stalk subunits to proton translocation.</text>
</comment>
<dbReference type="GO" id="GO:0045259">
    <property type="term" value="C:proton-transporting ATP synthase complex"/>
    <property type="evidence" value="ECO:0007669"/>
    <property type="project" value="UniProtKB-KW"/>
</dbReference>
<dbReference type="Pfam" id="PF00213">
    <property type="entry name" value="OSCP"/>
    <property type="match status" value="1"/>
</dbReference>
<keyword evidence="7" id="KW-0139">CF(1)</keyword>
<comment type="function">
    <text evidence="7">This protein is part of the stalk that links CF(0) to CF(1). It either transmits conformational changes from CF(0) to CF(1) or is implicated in proton conduction.</text>
</comment>
<evidence type="ECO:0000313" key="9">
    <source>
        <dbReference type="Proteomes" id="UP000008495"/>
    </source>
</evidence>
<dbReference type="OrthoDB" id="5242917at2"/>
<evidence type="ECO:0000256" key="4">
    <source>
        <dbReference type="ARBA" id="ARBA00023065"/>
    </source>
</evidence>
<evidence type="ECO:0000256" key="3">
    <source>
        <dbReference type="ARBA" id="ARBA00022781"/>
    </source>
</evidence>
<evidence type="ECO:0000256" key="6">
    <source>
        <dbReference type="ARBA" id="ARBA00023310"/>
    </source>
</evidence>
<accession>K6W4H8</accession>
<evidence type="ECO:0000256" key="1">
    <source>
        <dbReference type="ARBA" id="ARBA00004370"/>
    </source>
</evidence>
<dbReference type="AlphaFoldDB" id="K6W4H8"/>
<dbReference type="eggNOG" id="COG0712">
    <property type="taxonomic scope" value="Bacteria"/>
</dbReference>
<keyword evidence="4 7" id="KW-0406">Ion transport</keyword>
<reference evidence="8 9" key="1">
    <citation type="submission" date="2012-08" db="EMBL/GenBank/DDBJ databases">
        <title>Whole genome shotgun sequence of Austwickia chelonae NBRC 105200.</title>
        <authorList>
            <person name="Yoshida I."/>
            <person name="Hosoyama A."/>
            <person name="Tsuchikane K."/>
            <person name="Katsumata H."/>
            <person name="Ando Y."/>
            <person name="Ohji S."/>
            <person name="Hamada M."/>
            <person name="Tamura T."/>
            <person name="Yamazoe A."/>
            <person name="Yamazaki S."/>
            <person name="Fujita N."/>
        </authorList>
    </citation>
    <scope>NUCLEOTIDE SEQUENCE [LARGE SCALE GENOMIC DNA]</scope>
    <source>
        <strain evidence="8 9">NBRC 105200</strain>
    </source>
</reference>
<keyword evidence="9" id="KW-1185">Reference proteome</keyword>
<gene>
    <name evidence="7 8" type="primary">atpH</name>
    <name evidence="8" type="ORF">AUCHE_02_00730</name>
</gene>
<evidence type="ECO:0000256" key="5">
    <source>
        <dbReference type="ARBA" id="ARBA00023136"/>
    </source>
</evidence>
<keyword evidence="7" id="KW-1003">Cell membrane</keyword>
<keyword evidence="2 7" id="KW-0813">Transport</keyword>
<sequence length="272" mass="30288">MEGSSRGAWKAALDTAHEIERRRTVDLRSLAGDLFAVSEALSGEARLRRAFADPSRDAWPKRELATQILGGQISTEALNIVNSVVSGRWNSDQDLVDALERIGVDMIFAAVESEGRLPQLEDELFEVEQLVQRERELGDFLGRRDVEKTPKAELLERLLAGHISRDALWLSTRPVLNPRGRKYSAAIWRQLAIAAERRRQITAIVTSAIPLDKEQKNRIESALARTYGRAVNANLVVDPDVLGGVHIRVGDDVIDGSILRRLDDVRRAVSTT</sequence>
<comment type="caution">
    <text evidence="8">The sequence shown here is derived from an EMBL/GenBank/DDBJ whole genome shotgun (WGS) entry which is preliminary data.</text>
</comment>
<comment type="subcellular location">
    <subcellularLocation>
        <location evidence="7">Cell membrane</location>
        <topology evidence="7">Peripheral membrane protein</topology>
    </subcellularLocation>
    <subcellularLocation>
        <location evidence="1">Membrane</location>
    </subcellularLocation>
</comment>
<dbReference type="EMBL" id="BAGZ01000002">
    <property type="protein sequence ID" value="GAB76712.1"/>
    <property type="molecule type" value="Genomic_DNA"/>
</dbReference>
<dbReference type="PANTHER" id="PTHR11910">
    <property type="entry name" value="ATP SYNTHASE DELTA CHAIN"/>
    <property type="match status" value="1"/>
</dbReference>
<keyword evidence="3 7" id="KW-0375">Hydrogen ion transport</keyword>
<dbReference type="Proteomes" id="UP000008495">
    <property type="component" value="Unassembled WGS sequence"/>
</dbReference>
<evidence type="ECO:0000256" key="2">
    <source>
        <dbReference type="ARBA" id="ARBA00022448"/>
    </source>
</evidence>
<evidence type="ECO:0000313" key="8">
    <source>
        <dbReference type="EMBL" id="GAB76712.1"/>
    </source>
</evidence>